<sequence>MSLDRSQESPKSDAISDKQYSDLSGAMSHLSLAEDEPDLTSVRLDSRSGDTMHACRGALVHWTPGDIWLTYSFAMHSHDRNPLPWELANIVDGTTLYIRSQKCTGFLSGLEEIESGCCATCSSVPNEHRFCQFMDLANEQFAVIKRKVQKQKQLRMKIVRLLMLISTCNIPALRRLIAATLKRGCSPVAIVTRLEQAVRGKGLPRSGFDQQDFDKAFLVKALGGPSLLRALHRAEGYAALILRAKRSGRI</sequence>
<reference evidence="1" key="1">
    <citation type="submission" date="2022-08" db="EMBL/GenBank/DDBJ databases">
        <authorList>
            <consortium name="DOE Joint Genome Institute"/>
            <person name="Min B."/>
            <person name="Riley R."/>
            <person name="Sierra-Patev S."/>
            <person name="Naranjo-Ortiz M."/>
            <person name="Looney B."/>
            <person name="Konkel Z."/>
            <person name="Slot J.C."/>
            <person name="Sakamoto Y."/>
            <person name="Steenwyk J.L."/>
            <person name="Rokas A."/>
            <person name="Carro J."/>
            <person name="Camarero S."/>
            <person name="Ferreira P."/>
            <person name="Molpeceres G."/>
            <person name="Ruiz-Duenas F.J."/>
            <person name="Serrano A."/>
            <person name="Henrissat B."/>
            <person name="Drula E."/>
            <person name="Hughes K.W."/>
            <person name="Mata J.L."/>
            <person name="Ishikawa N.K."/>
            <person name="Vargas-Isla R."/>
            <person name="Ushijima S."/>
            <person name="Smith C.A."/>
            <person name="Ahrendt S."/>
            <person name="Andreopoulos W."/>
            <person name="He G."/>
            <person name="Labutti K."/>
            <person name="Lipzen A."/>
            <person name="Ng V."/>
            <person name="Sandor L."/>
            <person name="Barry K."/>
            <person name="Martinez A.T."/>
            <person name="Xiao Y."/>
            <person name="Gibbons J.G."/>
            <person name="Terashima K."/>
            <person name="Hibbett D.S."/>
            <person name="Grigoriev I.V."/>
        </authorList>
    </citation>
    <scope>NUCLEOTIDE SEQUENCE</scope>
    <source>
        <strain evidence="1">TFB9207</strain>
    </source>
</reference>
<dbReference type="AlphaFoldDB" id="A0AA38NUN3"/>
<evidence type="ECO:0000313" key="1">
    <source>
        <dbReference type="EMBL" id="KAJ3830848.1"/>
    </source>
</evidence>
<accession>A0AA38NUN3</accession>
<proteinExistence type="predicted"/>
<dbReference type="EMBL" id="MU808138">
    <property type="protein sequence ID" value="KAJ3830848.1"/>
    <property type="molecule type" value="Genomic_DNA"/>
</dbReference>
<evidence type="ECO:0000313" key="2">
    <source>
        <dbReference type="Proteomes" id="UP001163846"/>
    </source>
</evidence>
<protein>
    <submittedName>
        <fullName evidence="1">Uncharacterized protein</fullName>
    </submittedName>
</protein>
<organism evidence="1 2">
    <name type="scientific">Lentinula raphanica</name>
    <dbReference type="NCBI Taxonomy" id="153919"/>
    <lineage>
        <taxon>Eukaryota</taxon>
        <taxon>Fungi</taxon>
        <taxon>Dikarya</taxon>
        <taxon>Basidiomycota</taxon>
        <taxon>Agaricomycotina</taxon>
        <taxon>Agaricomycetes</taxon>
        <taxon>Agaricomycetidae</taxon>
        <taxon>Agaricales</taxon>
        <taxon>Marasmiineae</taxon>
        <taxon>Omphalotaceae</taxon>
        <taxon>Lentinula</taxon>
    </lineage>
</organism>
<name>A0AA38NUN3_9AGAR</name>
<dbReference type="Proteomes" id="UP001163846">
    <property type="component" value="Unassembled WGS sequence"/>
</dbReference>
<comment type="caution">
    <text evidence="1">The sequence shown here is derived from an EMBL/GenBank/DDBJ whole genome shotgun (WGS) entry which is preliminary data.</text>
</comment>
<keyword evidence="2" id="KW-1185">Reference proteome</keyword>
<gene>
    <name evidence="1" type="ORF">F5878DRAFT_668260</name>
</gene>